<dbReference type="InterPro" id="IPR031531">
    <property type="entry name" value="DNAAF8"/>
</dbReference>
<dbReference type="STRING" id="9749.A0A2Y9PYE6"/>
<feature type="compositionally biased region" description="Basic and acidic residues" evidence="6">
    <location>
        <begin position="431"/>
        <end position="447"/>
    </location>
</feature>
<evidence type="ECO:0000256" key="6">
    <source>
        <dbReference type="SAM" id="MobiDB-lite"/>
    </source>
</evidence>
<evidence type="ECO:0000256" key="5">
    <source>
        <dbReference type="ARBA" id="ARBA00030565"/>
    </source>
</evidence>
<evidence type="ECO:0000256" key="2">
    <source>
        <dbReference type="ARBA" id="ARBA00024177"/>
    </source>
</evidence>
<dbReference type="PANTHER" id="PTHR35977:SF1">
    <property type="entry name" value="DYNEIN AXONEMAL ASSEMBLY FACTOR 8"/>
    <property type="match status" value="1"/>
</dbReference>
<dbReference type="FunCoup" id="A0A2Y9PYE6">
    <property type="interactions" value="99"/>
</dbReference>
<name>A0A2Y9PYE6_DELLE</name>
<dbReference type="RefSeq" id="XP_022450500.1">
    <property type="nucleotide sequence ID" value="XM_022594792.2"/>
</dbReference>
<evidence type="ECO:0000256" key="1">
    <source>
        <dbReference type="ARBA" id="ARBA00022490"/>
    </source>
</evidence>
<dbReference type="Pfam" id="PF15773">
    <property type="entry name" value="DAAP1"/>
    <property type="match status" value="1"/>
</dbReference>
<dbReference type="Proteomes" id="UP000248483">
    <property type="component" value="Unplaced"/>
</dbReference>
<accession>A0A2Y9PYE6</accession>
<keyword evidence="1" id="KW-0963">Cytoplasm</keyword>
<reference evidence="8" key="1">
    <citation type="submission" date="2025-08" db="UniProtKB">
        <authorList>
            <consortium name="RefSeq"/>
        </authorList>
    </citation>
    <scope>IDENTIFICATION</scope>
    <source>
        <tissue evidence="8">Blood</tissue>
    </source>
</reference>
<feature type="region of interest" description="Disordered" evidence="6">
    <location>
        <begin position="63"/>
        <end position="194"/>
    </location>
</feature>
<evidence type="ECO:0000313" key="7">
    <source>
        <dbReference type="Proteomes" id="UP000248483"/>
    </source>
</evidence>
<evidence type="ECO:0000256" key="3">
    <source>
        <dbReference type="ARBA" id="ARBA00024190"/>
    </source>
</evidence>
<dbReference type="AlphaFoldDB" id="A0A2Y9PYE6"/>
<dbReference type="InParanoid" id="A0A2Y9PYE6"/>
<comment type="subcellular location">
    <subcellularLocation>
        <location evidence="3">Dynein axonemal particle</location>
    </subcellularLocation>
</comment>
<evidence type="ECO:0000256" key="4">
    <source>
        <dbReference type="ARBA" id="ARBA00024428"/>
    </source>
</evidence>
<feature type="compositionally biased region" description="Basic and acidic residues" evidence="6">
    <location>
        <begin position="400"/>
        <end position="409"/>
    </location>
</feature>
<evidence type="ECO:0000313" key="8">
    <source>
        <dbReference type="RefSeq" id="XP_022450500.1"/>
    </source>
</evidence>
<dbReference type="GO" id="GO:0120293">
    <property type="term" value="C:dynein axonemal particle"/>
    <property type="evidence" value="ECO:0007669"/>
    <property type="project" value="UniProtKB-SubCell"/>
</dbReference>
<dbReference type="KEGG" id="dle:111185267"/>
<dbReference type="CTD" id="146562"/>
<feature type="compositionally biased region" description="Low complexity" evidence="6">
    <location>
        <begin position="410"/>
        <end position="422"/>
    </location>
</feature>
<organism evidence="7 8">
    <name type="scientific">Delphinapterus leucas</name>
    <name type="common">Beluga whale</name>
    <dbReference type="NCBI Taxonomy" id="9749"/>
    <lineage>
        <taxon>Eukaryota</taxon>
        <taxon>Metazoa</taxon>
        <taxon>Chordata</taxon>
        <taxon>Craniata</taxon>
        <taxon>Vertebrata</taxon>
        <taxon>Euteleostomi</taxon>
        <taxon>Mammalia</taxon>
        <taxon>Eutheria</taxon>
        <taxon>Laurasiatheria</taxon>
        <taxon>Artiodactyla</taxon>
        <taxon>Whippomorpha</taxon>
        <taxon>Cetacea</taxon>
        <taxon>Odontoceti</taxon>
        <taxon>Monodontidae</taxon>
        <taxon>Delphinapterus</taxon>
    </lineage>
</organism>
<feature type="region of interest" description="Disordered" evidence="6">
    <location>
        <begin position="318"/>
        <end position="373"/>
    </location>
</feature>
<dbReference type="PANTHER" id="PTHR35977">
    <property type="entry name" value="CHROMOSOME 16 OPEN READING FRAME 71"/>
    <property type="match status" value="1"/>
</dbReference>
<comment type="function">
    <text evidence="2">In cyliated cells, dynein axonemal particle-specific protein required for deployment of ODA to the axoneme. Interacts with outer dynein arm (ODA) subunits.</text>
</comment>
<protein>
    <recommendedName>
        <fullName evidence="4">Dynein axonemal assembly factor 8</fullName>
    </recommendedName>
    <alternativeName>
        <fullName evidence="5">Dynein axonemal-associated protein 1</fullName>
    </alternativeName>
</protein>
<dbReference type="GeneID" id="111185267"/>
<feature type="region of interest" description="Disordered" evidence="6">
    <location>
        <begin position="389"/>
        <end position="537"/>
    </location>
</feature>
<gene>
    <name evidence="8" type="primary">CUNH16orf71</name>
</gene>
<proteinExistence type="predicted"/>
<feature type="compositionally biased region" description="Polar residues" evidence="6">
    <location>
        <begin position="143"/>
        <end position="164"/>
    </location>
</feature>
<keyword evidence="7" id="KW-1185">Reference proteome</keyword>
<dbReference type="GO" id="GO:0070840">
    <property type="term" value="F:dynein complex binding"/>
    <property type="evidence" value="ECO:0007669"/>
    <property type="project" value="InterPro"/>
</dbReference>
<sequence>MASHDKDVEPLLPNPWDAILEAVKEQLPSLDSDSSSSNCEEEELFIFQRNQTSLIPDLSEELAEDPDGAWVTSSGSPPEPAVVPVESAGEPWGEWNAGPQAQESVSLQGRAPGRPLQSCDESSSLLRMPVETPTWQDDDGDTAFNTSTSQSPCQGPQGEATLSPQEAGLQTEPPGTASWAQEGSDSANRRALRRERRKMIEKDILHKVTWDAQDPACQDLSGVKEMPCDAAETLPQGPQRGPPLLSLQQLEEWDLDQVLQSLTEREEELGDGASGAAWWAADRLQGQDHAKPSTQDRLMEQLTLLCAMQSRAFSSAWRVPSDMPQDIKPQEAGSRETEAQRGCLAQDISGRAHSGHREVTQPPGSSHPRCASRELGFQALAMDTWLRSPAGPPTVFIDLRPTKPSDHGPSESCSSSSSSSSSDSEEGEEETAARRDQQGPARLRDCTGKSQLLQQLRAFQKASAQPKLPAGKGPRSQKAQAPGDTAGSSPGGKQHVTLWAERQSAQARPPGGSPRALGDPLGPGTAREALVPPLGQL</sequence>
<feature type="compositionally biased region" description="Low complexity" evidence="6">
    <location>
        <begin position="82"/>
        <end position="91"/>
    </location>
</feature>